<sequence>MSHLSKIKTNISNIEILKQSLTEMGFYYSLEESLKKNHNHYLNVYASDIQSLKKIICCFEYDGLNYSLVTDIQLWNMGIQFDSFYEKLKQRYACNIILNQSNSNGFSKVSEKIMADGSVSVLVQRWI</sequence>
<keyword evidence="4 5" id="KW-0934">Plastid</keyword>
<evidence type="ECO:0000256" key="1">
    <source>
        <dbReference type="ARBA" id="ARBA00004474"/>
    </source>
</evidence>
<organism evidence="5">
    <name type="scientific">Spermothamnion repens</name>
    <dbReference type="NCBI Taxonomy" id="31383"/>
    <lineage>
        <taxon>Eukaryota</taxon>
        <taxon>Rhodophyta</taxon>
        <taxon>Florideophyceae</taxon>
        <taxon>Rhodymeniophycidae</taxon>
        <taxon>Ceramiales</taxon>
        <taxon>Ceramiaceae</taxon>
        <taxon>Spermothamnion</taxon>
    </lineage>
</organism>
<protein>
    <recommendedName>
        <fullName evidence="3">Uncharacterized protein ycf35</fullName>
    </recommendedName>
</protein>
<comment type="subcellular location">
    <subcellularLocation>
        <location evidence="1">Plastid</location>
    </subcellularLocation>
</comment>
<dbReference type="Pfam" id="PF06868">
    <property type="entry name" value="DUF1257"/>
    <property type="match status" value="1"/>
</dbReference>
<dbReference type="PANTHER" id="PTHR39638:SF2">
    <property type="entry name" value="YCF35"/>
    <property type="match status" value="1"/>
</dbReference>
<dbReference type="EMBL" id="MK814735">
    <property type="protein sequence ID" value="QCI08576.1"/>
    <property type="molecule type" value="Genomic_DNA"/>
</dbReference>
<name>A0A4D6WYR8_9FLOR</name>
<accession>A0A4D6WYR8</accession>
<evidence type="ECO:0000313" key="5">
    <source>
        <dbReference type="EMBL" id="QCI08576.1"/>
    </source>
</evidence>
<dbReference type="GO" id="GO:0009536">
    <property type="term" value="C:plastid"/>
    <property type="evidence" value="ECO:0007669"/>
    <property type="project" value="UniProtKB-SubCell"/>
</dbReference>
<dbReference type="AlphaFoldDB" id="A0A4D6WYR8"/>
<evidence type="ECO:0000256" key="4">
    <source>
        <dbReference type="ARBA" id="ARBA00022640"/>
    </source>
</evidence>
<comment type="similarity">
    <text evidence="2">Belongs to the ycf35 family.</text>
</comment>
<reference evidence="5" key="1">
    <citation type="journal article" date="2019" name="Mol. Phylogenet. Evol.">
        <title>Morphological evolution and classification of the red algal order Ceramiales inferred using plastid phylogenomics.</title>
        <authorList>
            <person name="Diaz-Tapia P."/>
            <person name="Pasella M.M."/>
            <person name="Verbruggen H."/>
            <person name="Maggs C.A."/>
        </authorList>
    </citation>
    <scope>NUCLEOTIDE SEQUENCE</scope>
    <source>
        <strain evidence="5">PD2951</strain>
    </source>
</reference>
<gene>
    <name evidence="5" type="primary">ycf35</name>
</gene>
<dbReference type="PANTHER" id="PTHR39638">
    <property type="entry name" value="YCF35"/>
    <property type="match status" value="1"/>
</dbReference>
<evidence type="ECO:0000256" key="2">
    <source>
        <dbReference type="ARBA" id="ARBA00009068"/>
    </source>
</evidence>
<dbReference type="InterPro" id="IPR009666">
    <property type="entry name" value="Uncharacterised_Ycf35"/>
</dbReference>
<reference evidence="5" key="2">
    <citation type="submission" date="2019-04" db="EMBL/GenBank/DDBJ databases">
        <authorList>
            <person name="Pasella M."/>
        </authorList>
    </citation>
    <scope>NUCLEOTIDE SEQUENCE</scope>
    <source>
        <strain evidence="5">PD2951</strain>
    </source>
</reference>
<evidence type="ECO:0000256" key="3">
    <source>
        <dbReference type="ARBA" id="ARBA00021585"/>
    </source>
</evidence>
<proteinExistence type="inferred from homology"/>
<geneLocation type="plastid" evidence="5"/>